<dbReference type="EMBL" id="GBRH01237945">
    <property type="protein sequence ID" value="JAD59950.1"/>
    <property type="molecule type" value="Transcribed_RNA"/>
</dbReference>
<reference evidence="1" key="1">
    <citation type="submission" date="2014-09" db="EMBL/GenBank/DDBJ databases">
        <authorList>
            <person name="Magalhaes I.L.F."/>
            <person name="Oliveira U."/>
            <person name="Santos F.R."/>
            <person name="Vidigal T.H.D.A."/>
            <person name="Brescovit A.D."/>
            <person name="Santos A.J."/>
        </authorList>
    </citation>
    <scope>NUCLEOTIDE SEQUENCE</scope>
    <source>
        <tissue evidence="1">Shoot tissue taken approximately 20 cm above the soil surface</tissue>
    </source>
</reference>
<reference evidence="1" key="2">
    <citation type="journal article" date="2015" name="Data Brief">
        <title>Shoot transcriptome of the giant reed, Arundo donax.</title>
        <authorList>
            <person name="Barrero R.A."/>
            <person name="Guerrero F.D."/>
            <person name="Moolhuijzen P."/>
            <person name="Goolsby J.A."/>
            <person name="Tidwell J."/>
            <person name="Bellgard S.E."/>
            <person name="Bellgard M.I."/>
        </authorList>
    </citation>
    <scope>NUCLEOTIDE SEQUENCE</scope>
    <source>
        <tissue evidence="1">Shoot tissue taken approximately 20 cm above the soil surface</tissue>
    </source>
</reference>
<dbReference type="AlphaFoldDB" id="A0A0A9BFD0"/>
<protein>
    <submittedName>
        <fullName evidence="1">Uncharacterized protein</fullName>
    </submittedName>
</protein>
<accession>A0A0A9BFD0</accession>
<organism evidence="1">
    <name type="scientific">Arundo donax</name>
    <name type="common">Giant reed</name>
    <name type="synonym">Donax arundinaceus</name>
    <dbReference type="NCBI Taxonomy" id="35708"/>
    <lineage>
        <taxon>Eukaryota</taxon>
        <taxon>Viridiplantae</taxon>
        <taxon>Streptophyta</taxon>
        <taxon>Embryophyta</taxon>
        <taxon>Tracheophyta</taxon>
        <taxon>Spermatophyta</taxon>
        <taxon>Magnoliopsida</taxon>
        <taxon>Liliopsida</taxon>
        <taxon>Poales</taxon>
        <taxon>Poaceae</taxon>
        <taxon>PACMAD clade</taxon>
        <taxon>Arundinoideae</taxon>
        <taxon>Arundineae</taxon>
        <taxon>Arundo</taxon>
    </lineage>
</organism>
<evidence type="ECO:0000313" key="1">
    <source>
        <dbReference type="EMBL" id="JAD59950.1"/>
    </source>
</evidence>
<name>A0A0A9BFD0_ARUDO</name>
<sequence>MCLLTKQVFPETIHFLNPQQLCST</sequence>
<proteinExistence type="predicted"/>